<evidence type="ECO:0008006" key="3">
    <source>
        <dbReference type="Google" id="ProtNLM"/>
    </source>
</evidence>
<name>A0A512NCZ1_9HYPH</name>
<dbReference type="Pfam" id="PF05988">
    <property type="entry name" value="DUF899"/>
    <property type="match status" value="1"/>
</dbReference>
<protein>
    <recommendedName>
        <fullName evidence="3">Thioredoxin domain-containing protein</fullName>
    </recommendedName>
</protein>
<organism evidence="1 2">
    <name type="scientific">Reyranella soli</name>
    <dbReference type="NCBI Taxonomy" id="1230389"/>
    <lineage>
        <taxon>Bacteria</taxon>
        <taxon>Pseudomonadati</taxon>
        <taxon>Pseudomonadota</taxon>
        <taxon>Alphaproteobacteria</taxon>
        <taxon>Hyphomicrobiales</taxon>
        <taxon>Reyranellaceae</taxon>
        <taxon>Reyranella</taxon>
    </lineage>
</organism>
<sequence>MGRFGEMNQSLEHLHFPNESTSYRQARNALLQEEMELRRHIERVAQQRRALPKGGEIPEDYVFEGKRPSGRTGRLKLSELFAPGKETLAVYSFMFGPERAEPCPGCTHFLDGLDGAALHICQRINLVVVAKSPFKRLQDLAKQRGWQHLRLLSTADNTYDRDYYGDSTALSEAMRDQQEFKPGEEWDMPILNVFRREEDGTIRHFWASELLYVPAEPGQEYRHNDLVDPLWNMFDVTPEGRGDFQPKVKY</sequence>
<dbReference type="AlphaFoldDB" id="A0A512NCZ1"/>
<dbReference type="Proteomes" id="UP000321058">
    <property type="component" value="Unassembled WGS sequence"/>
</dbReference>
<comment type="caution">
    <text evidence="1">The sequence shown here is derived from an EMBL/GenBank/DDBJ whole genome shotgun (WGS) entry which is preliminary data.</text>
</comment>
<dbReference type="EMBL" id="BKAJ01000071">
    <property type="protein sequence ID" value="GEP56806.1"/>
    <property type="molecule type" value="Genomic_DNA"/>
</dbReference>
<accession>A0A512NCZ1</accession>
<dbReference type="InterPro" id="IPR010296">
    <property type="entry name" value="DUF899_thioredox"/>
</dbReference>
<keyword evidence="2" id="KW-1185">Reference proteome</keyword>
<reference evidence="1 2" key="1">
    <citation type="submission" date="2019-07" db="EMBL/GenBank/DDBJ databases">
        <title>Whole genome shotgun sequence of Reyranella soli NBRC 108950.</title>
        <authorList>
            <person name="Hosoyama A."/>
            <person name="Uohara A."/>
            <person name="Ohji S."/>
            <person name="Ichikawa N."/>
        </authorList>
    </citation>
    <scope>NUCLEOTIDE SEQUENCE [LARGE SCALE GENOMIC DNA]</scope>
    <source>
        <strain evidence="1 2">NBRC 108950</strain>
    </source>
</reference>
<evidence type="ECO:0000313" key="2">
    <source>
        <dbReference type="Proteomes" id="UP000321058"/>
    </source>
</evidence>
<evidence type="ECO:0000313" key="1">
    <source>
        <dbReference type="EMBL" id="GEP56806.1"/>
    </source>
</evidence>
<proteinExistence type="predicted"/>
<gene>
    <name evidence="1" type="ORF">RSO01_39720</name>
</gene>